<sequence length="151" mass="17383">MSDPITGYASDLMLRRIKTIYLRVYTLLQVCTLWQRVGLTCPILWTVVPIIDQEHPKRSLAAPIKLILQRAGRKNLHLVISVDKVLYEQFENLSAHLDRFSVINVWSDSFSRNEMPEVLSRILEHSAPGWISKLSLKQDYLGTAALTPYYN</sequence>
<dbReference type="EMBL" id="JATN01000318">
    <property type="protein sequence ID" value="EUC62650.1"/>
    <property type="molecule type" value="Genomic_DNA"/>
</dbReference>
<name>X8JFD3_9AGAM</name>
<dbReference type="Proteomes" id="UP000030108">
    <property type="component" value="Unassembled WGS sequence"/>
</dbReference>
<evidence type="ECO:0000313" key="2">
    <source>
        <dbReference type="Proteomes" id="UP000030108"/>
    </source>
</evidence>
<reference evidence="2" key="1">
    <citation type="journal article" date="2014" name="Genome Announc.">
        <title>Draft genome sequence of the plant-pathogenic soil fungus Rhizoctonia solani anastomosis group 3 strain Rhs1AP.</title>
        <authorList>
            <person name="Cubeta M.A."/>
            <person name="Thomas E."/>
            <person name="Dean R.A."/>
            <person name="Jabaji S."/>
            <person name="Neate S.M."/>
            <person name="Tavantzis S."/>
            <person name="Toda T."/>
            <person name="Vilgalys R."/>
            <person name="Bharathan N."/>
            <person name="Fedorova-Abrams N."/>
            <person name="Pakala S.B."/>
            <person name="Pakala S.M."/>
            <person name="Zafar N."/>
            <person name="Joardar V."/>
            <person name="Losada L."/>
            <person name="Nierman W.C."/>
        </authorList>
    </citation>
    <scope>NUCLEOTIDE SEQUENCE [LARGE SCALE GENOMIC DNA]</scope>
    <source>
        <strain evidence="2">AG-3</strain>
    </source>
</reference>
<evidence type="ECO:0000313" key="1">
    <source>
        <dbReference type="EMBL" id="EUC62650.1"/>
    </source>
</evidence>
<protein>
    <submittedName>
        <fullName evidence="1">Uncharacterized protein</fullName>
    </submittedName>
</protein>
<gene>
    <name evidence="1" type="ORF">RSOL_424760</name>
</gene>
<accession>X8JFD3</accession>
<comment type="caution">
    <text evidence="1">The sequence shown here is derived from an EMBL/GenBank/DDBJ whole genome shotgun (WGS) entry which is preliminary data.</text>
</comment>
<proteinExistence type="predicted"/>
<organism evidence="1 2">
    <name type="scientific">Rhizoctonia solani AG-3 Rhs1AP</name>
    <dbReference type="NCBI Taxonomy" id="1086054"/>
    <lineage>
        <taxon>Eukaryota</taxon>
        <taxon>Fungi</taxon>
        <taxon>Dikarya</taxon>
        <taxon>Basidiomycota</taxon>
        <taxon>Agaricomycotina</taxon>
        <taxon>Agaricomycetes</taxon>
        <taxon>Cantharellales</taxon>
        <taxon>Ceratobasidiaceae</taxon>
        <taxon>Rhizoctonia</taxon>
    </lineage>
</organism>
<feature type="non-terminal residue" evidence="1">
    <location>
        <position position="151"/>
    </location>
</feature>
<dbReference type="AlphaFoldDB" id="X8JFD3"/>